<dbReference type="EMBL" id="FOIC01000025">
    <property type="protein sequence ID" value="SEU00350.1"/>
    <property type="molecule type" value="Genomic_DNA"/>
</dbReference>
<dbReference type="Gene3D" id="3.40.50.2000">
    <property type="entry name" value="Glycogen Phosphorylase B"/>
    <property type="match status" value="2"/>
</dbReference>
<reference evidence="3" key="1">
    <citation type="submission" date="2016-10" db="EMBL/GenBank/DDBJ databases">
        <authorList>
            <person name="de Groot N.N."/>
        </authorList>
    </citation>
    <scope>NUCLEOTIDE SEQUENCE [LARGE SCALE GENOMIC DNA]</scope>
    <source>
        <strain evidence="3">CDM_6</strain>
    </source>
</reference>
<dbReference type="Proteomes" id="UP000199320">
    <property type="component" value="Unassembled WGS sequence"/>
</dbReference>
<dbReference type="Pfam" id="PF00534">
    <property type="entry name" value="Glycos_transf_1"/>
    <property type="match status" value="1"/>
</dbReference>
<name>A0A1G6T4N9_9EURY</name>
<evidence type="ECO:0000259" key="1">
    <source>
        <dbReference type="Pfam" id="PF00534"/>
    </source>
</evidence>
<feature type="domain" description="Glycosyl transferase family 1" evidence="1">
    <location>
        <begin position="189"/>
        <end position="351"/>
    </location>
</feature>
<keyword evidence="2" id="KW-0808">Transferase</keyword>
<dbReference type="PANTHER" id="PTHR45947">
    <property type="entry name" value="SULFOQUINOVOSYL TRANSFERASE SQD2"/>
    <property type="match status" value="1"/>
</dbReference>
<evidence type="ECO:0000313" key="2">
    <source>
        <dbReference type="EMBL" id="SDD23437.1"/>
    </source>
</evidence>
<dbReference type="AlphaFoldDB" id="A0A1G6T4N9"/>
<evidence type="ECO:0000313" key="3">
    <source>
        <dbReference type="EMBL" id="SEU00350.1"/>
    </source>
</evidence>
<dbReference type="Proteomes" id="UP000324021">
    <property type="component" value="Unassembled WGS sequence"/>
</dbReference>
<dbReference type="STRING" id="392421.SAMN04488694_12524"/>
<evidence type="ECO:0000313" key="4">
    <source>
        <dbReference type="Proteomes" id="UP000199320"/>
    </source>
</evidence>
<accession>A0A1G6T4N9</accession>
<organism evidence="2 5">
    <name type="scientific">Natrinema hispanicum</name>
    <dbReference type="NCBI Taxonomy" id="392421"/>
    <lineage>
        <taxon>Archaea</taxon>
        <taxon>Methanobacteriati</taxon>
        <taxon>Methanobacteriota</taxon>
        <taxon>Stenosarchaea group</taxon>
        <taxon>Halobacteria</taxon>
        <taxon>Halobacteriales</taxon>
        <taxon>Natrialbaceae</taxon>
        <taxon>Natrinema</taxon>
    </lineage>
</organism>
<reference evidence="4 5" key="2">
    <citation type="submission" date="2016-10" db="EMBL/GenBank/DDBJ databases">
        <authorList>
            <person name="Varghese N."/>
            <person name="Submissions S."/>
        </authorList>
    </citation>
    <scope>NUCLEOTIDE SEQUENCE [LARGE SCALE GENOMIC DNA]</scope>
    <source>
        <strain evidence="2 5">CDM_1</strain>
        <strain evidence="4">CDM_6</strain>
    </source>
</reference>
<proteinExistence type="predicted"/>
<dbReference type="InterPro" id="IPR001296">
    <property type="entry name" value="Glyco_trans_1"/>
</dbReference>
<dbReference type="InterPro" id="IPR050194">
    <property type="entry name" value="Glycosyltransferase_grp1"/>
</dbReference>
<protein>
    <submittedName>
        <fullName evidence="2">Glycosyltransferase involved in cell wall bisynthesis</fullName>
    </submittedName>
</protein>
<dbReference type="OrthoDB" id="132546at2157"/>
<dbReference type="CDD" id="cd03801">
    <property type="entry name" value="GT4_PimA-like"/>
    <property type="match status" value="1"/>
</dbReference>
<dbReference type="PANTHER" id="PTHR45947:SF3">
    <property type="entry name" value="SULFOQUINOVOSYL TRANSFERASE SQD2"/>
    <property type="match status" value="1"/>
</dbReference>
<keyword evidence="4" id="KW-1185">Reference proteome</keyword>
<sequence length="391" mass="42647">MENSMRIGFYHDSIGTKHAGGIAVYARQLAVELSSSNDVYVYTQDGDMAHELAASHAEIVTTPNFDVPAFELLSSLPLPVSSQPLTKLAMIAWSSYNDVIDHINEHVDVLICFNMPDDLLLSNLVDVPTIRGFLSDVSGGVGTAVHKRYTTTDTNFAISPYLADHVSTSLGYAVDEVVLPGLDADQFHEDAEPAFSSDRPSILFVGRLIEAKGIFDLLDAVAMLEAPVHLRIIGTGHAESEVRQRCRELDIEDDVTLEGEVSHDELPGYYTAADIFCLPTHVDSFAMVNLEAMGCGTPVVTTDLEAIKTYLTPDENGVVVPPGDTDALETALSELLLDPSRRQILGARSRDRARQFSWRQQAARLERLCAVAIEEAGTEPKHKAKVESTPP</sequence>
<dbReference type="EMBL" id="FMZP01000016">
    <property type="protein sequence ID" value="SDD23437.1"/>
    <property type="molecule type" value="Genomic_DNA"/>
</dbReference>
<gene>
    <name evidence="3" type="ORF">SAMN04488694_12524</name>
    <name evidence="2" type="ORF">SAMN05192552_10169</name>
</gene>
<dbReference type="SUPFAM" id="SSF53756">
    <property type="entry name" value="UDP-Glycosyltransferase/glycogen phosphorylase"/>
    <property type="match status" value="1"/>
</dbReference>
<dbReference type="GO" id="GO:0016757">
    <property type="term" value="F:glycosyltransferase activity"/>
    <property type="evidence" value="ECO:0007669"/>
    <property type="project" value="InterPro"/>
</dbReference>
<evidence type="ECO:0000313" key="5">
    <source>
        <dbReference type="Proteomes" id="UP000324021"/>
    </source>
</evidence>